<evidence type="ECO:0000313" key="4">
    <source>
        <dbReference type="Proteomes" id="UP001242313"/>
    </source>
</evidence>
<evidence type="ECO:0000313" key="3">
    <source>
        <dbReference type="EMBL" id="MDQ0414052.1"/>
    </source>
</evidence>
<keyword evidence="4" id="KW-1185">Reference proteome</keyword>
<dbReference type="CDD" id="cd05483">
    <property type="entry name" value="retropepsin_like_bacteria"/>
    <property type="match status" value="1"/>
</dbReference>
<dbReference type="SUPFAM" id="SSF50630">
    <property type="entry name" value="Acid proteases"/>
    <property type="match status" value="1"/>
</dbReference>
<dbReference type="GO" id="GO:0006508">
    <property type="term" value="P:proteolysis"/>
    <property type="evidence" value="ECO:0007669"/>
    <property type="project" value="UniProtKB-KW"/>
</dbReference>
<dbReference type="RefSeq" id="WP_307191902.1">
    <property type="nucleotide sequence ID" value="NZ_JAUSUN010000012.1"/>
</dbReference>
<accession>A0ABU0FVV1</accession>
<organism evidence="3 4">
    <name type="scientific">Mesobacillus stamsii</name>
    <dbReference type="NCBI Taxonomy" id="225347"/>
    <lineage>
        <taxon>Bacteria</taxon>
        <taxon>Bacillati</taxon>
        <taxon>Bacillota</taxon>
        <taxon>Bacilli</taxon>
        <taxon>Bacillales</taxon>
        <taxon>Bacillaceae</taxon>
        <taxon>Mesobacillus</taxon>
    </lineage>
</organism>
<dbReference type="Proteomes" id="UP001242313">
    <property type="component" value="Unassembled WGS sequence"/>
</dbReference>
<feature type="domain" description="Peptidase A2" evidence="2">
    <location>
        <begin position="27"/>
        <end position="66"/>
    </location>
</feature>
<keyword evidence="1" id="KW-0378">Hydrolase</keyword>
<sequence length="128" mass="14102">MKKLFVDNGLLLTDMELTFRGEQLILQRVLVDTGSGSTIISTDLAEKIGIIAEENDIIYRISGVGGSEFVFSKTVNSIKIGNMEVQSFTLEVGAMNYDFNLDGIIGLDLLQEIKAIINIDMLTLDINK</sequence>
<dbReference type="Gene3D" id="2.40.70.10">
    <property type="entry name" value="Acid Proteases"/>
    <property type="match status" value="1"/>
</dbReference>
<comment type="caution">
    <text evidence="3">The sequence shown here is derived from an EMBL/GenBank/DDBJ whole genome shotgun (WGS) entry which is preliminary data.</text>
</comment>
<dbReference type="InterPro" id="IPR001995">
    <property type="entry name" value="Peptidase_A2_cat"/>
</dbReference>
<name>A0ABU0FVV1_9BACI</name>
<evidence type="ECO:0000259" key="2">
    <source>
        <dbReference type="PROSITE" id="PS50175"/>
    </source>
</evidence>
<dbReference type="EMBL" id="JAUSUN010000012">
    <property type="protein sequence ID" value="MDQ0414052.1"/>
    <property type="molecule type" value="Genomic_DNA"/>
</dbReference>
<reference evidence="3 4" key="1">
    <citation type="submission" date="2023-07" db="EMBL/GenBank/DDBJ databases">
        <title>Genomic Encyclopedia of Type Strains, Phase IV (KMG-IV): sequencing the most valuable type-strain genomes for metagenomic binning, comparative biology and taxonomic classification.</title>
        <authorList>
            <person name="Goeker M."/>
        </authorList>
    </citation>
    <scope>NUCLEOTIDE SEQUENCE [LARGE SCALE GENOMIC DNA]</scope>
    <source>
        <strain evidence="3 4">DSM 19598</strain>
    </source>
</reference>
<evidence type="ECO:0000256" key="1">
    <source>
        <dbReference type="ARBA" id="ARBA00022801"/>
    </source>
</evidence>
<dbReference type="InterPro" id="IPR034122">
    <property type="entry name" value="Retropepsin-like_bacterial"/>
</dbReference>
<keyword evidence="3" id="KW-0645">Protease</keyword>
<dbReference type="Pfam" id="PF13650">
    <property type="entry name" value="Asp_protease_2"/>
    <property type="match status" value="1"/>
</dbReference>
<dbReference type="PROSITE" id="PS50175">
    <property type="entry name" value="ASP_PROT_RETROV"/>
    <property type="match status" value="1"/>
</dbReference>
<dbReference type="GO" id="GO:0008233">
    <property type="term" value="F:peptidase activity"/>
    <property type="evidence" value="ECO:0007669"/>
    <property type="project" value="UniProtKB-KW"/>
</dbReference>
<protein>
    <submittedName>
        <fullName evidence="3">Aspartyl protease</fullName>
    </submittedName>
</protein>
<gene>
    <name evidence="3" type="ORF">J2S25_002259</name>
</gene>
<proteinExistence type="predicted"/>
<dbReference type="InterPro" id="IPR021109">
    <property type="entry name" value="Peptidase_aspartic_dom_sf"/>
</dbReference>